<gene>
    <name evidence="5" type="primary">cofC</name>
    <name evidence="5" type="ORF">E3T51_05075</name>
</gene>
<dbReference type="GO" id="GO:0043814">
    <property type="term" value="F:phospholactate guanylyltransferase activity"/>
    <property type="evidence" value="ECO:0007669"/>
    <property type="project" value="UniProtKB-EC"/>
</dbReference>
<keyword evidence="1 5" id="KW-0808">Transferase</keyword>
<dbReference type="AlphaFoldDB" id="A0A4R9BSG6"/>
<evidence type="ECO:0000256" key="1">
    <source>
        <dbReference type="ARBA" id="ARBA00022679"/>
    </source>
</evidence>
<comment type="caution">
    <text evidence="5">The sequence shown here is derived from an EMBL/GenBank/DDBJ whole genome shotgun (WGS) entry which is preliminary data.</text>
</comment>
<dbReference type="PANTHER" id="PTHR40392:SF1">
    <property type="entry name" value="2-PHOSPHO-L-LACTATE GUANYLYLTRANSFERASE"/>
    <property type="match status" value="1"/>
</dbReference>
<evidence type="ECO:0000313" key="5">
    <source>
        <dbReference type="EMBL" id="TFD90071.1"/>
    </source>
</evidence>
<organism evidence="5 6">
    <name type="scientific">Cryobacterium serini</name>
    <dbReference type="NCBI Taxonomy" id="1259201"/>
    <lineage>
        <taxon>Bacteria</taxon>
        <taxon>Bacillati</taxon>
        <taxon>Actinomycetota</taxon>
        <taxon>Actinomycetes</taxon>
        <taxon>Micrococcales</taxon>
        <taxon>Microbacteriaceae</taxon>
        <taxon>Cryobacterium</taxon>
    </lineage>
</organism>
<dbReference type="InterPro" id="IPR029044">
    <property type="entry name" value="Nucleotide-diphossugar_trans"/>
</dbReference>
<dbReference type="EMBL" id="SOHN01000008">
    <property type="protein sequence ID" value="TFD90071.1"/>
    <property type="molecule type" value="Genomic_DNA"/>
</dbReference>
<evidence type="ECO:0000313" key="6">
    <source>
        <dbReference type="Proteomes" id="UP000297626"/>
    </source>
</evidence>
<dbReference type="InterPro" id="IPR002835">
    <property type="entry name" value="CofC"/>
</dbReference>
<proteinExistence type="predicted"/>
<dbReference type="NCBIfam" id="TIGR03552">
    <property type="entry name" value="F420_cofC"/>
    <property type="match status" value="1"/>
</dbReference>
<keyword evidence="6" id="KW-1185">Reference proteome</keyword>
<name>A0A4R9BSG6_9MICO</name>
<evidence type="ECO:0000256" key="4">
    <source>
        <dbReference type="ARBA" id="ARBA00023134"/>
    </source>
</evidence>
<dbReference type="PANTHER" id="PTHR40392">
    <property type="entry name" value="2-PHOSPHO-L-LACTATE GUANYLYLTRANSFERASE"/>
    <property type="match status" value="1"/>
</dbReference>
<dbReference type="SUPFAM" id="SSF53448">
    <property type="entry name" value="Nucleotide-diphospho-sugar transferases"/>
    <property type="match status" value="1"/>
</dbReference>
<dbReference type="Gene3D" id="3.90.550.10">
    <property type="entry name" value="Spore Coat Polysaccharide Biosynthesis Protein SpsA, Chain A"/>
    <property type="match status" value="1"/>
</dbReference>
<reference evidence="5 6" key="1">
    <citation type="submission" date="2019-03" db="EMBL/GenBank/DDBJ databases">
        <title>Genomics of glacier-inhabiting Cryobacterium strains.</title>
        <authorList>
            <person name="Liu Q."/>
            <person name="Xin Y.-H."/>
        </authorList>
    </citation>
    <scope>NUCLEOTIDE SEQUENCE [LARGE SCALE GENOMIC DNA]</scope>
    <source>
        <strain evidence="5 6">Sr54</strain>
    </source>
</reference>
<dbReference type="RefSeq" id="WP_134528299.1">
    <property type="nucleotide sequence ID" value="NZ_SOHN01000008.1"/>
</dbReference>
<evidence type="ECO:0000256" key="3">
    <source>
        <dbReference type="ARBA" id="ARBA00022741"/>
    </source>
</evidence>
<keyword evidence="2 5" id="KW-0548">Nucleotidyltransferase</keyword>
<evidence type="ECO:0000256" key="2">
    <source>
        <dbReference type="ARBA" id="ARBA00022695"/>
    </source>
</evidence>
<dbReference type="Proteomes" id="UP000297626">
    <property type="component" value="Unassembled WGS sequence"/>
</dbReference>
<protein>
    <submittedName>
        <fullName evidence="5">2-phospho-L-lactate guanylyltransferase</fullName>
        <ecNumber evidence="5">2.7.7.68</ecNumber>
    </submittedName>
</protein>
<dbReference type="GO" id="GO:0005525">
    <property type="term" value="F:GTP binding"/>
    <property type="evidence" value="ECO:0007669"/>
    <property type="project" value="UniProtKB-KW"/>
</dbReference>
<accession>A0A4R9BSG6</accession>
<keyword evidence="4" id="KW-0342">GTP-binding</keyword>
<dbReference type="EC" id="2.7.7.68" evidence="5"/>
<sequence>MDETRGTVDRTSSPPAAANWVVVVPIKGSSEAKSRLGAGPERAELADAFALDTVTALVAASAVARVFVVTASARLGALLAGLGAVIVPEVPGAETGHARLNAAIMQGVVAARLHQPDANLAVLTGDLPALDPADLDAAFVLAAQHERSVVPDAAGVGTTSLFARAGIPFTPQFGVGSCAAHQAAGHVVLDLPPPSTLRHDVDTVVDLDVARTLGLGPHTSALLAVL</sequence>
<keyword evidence="3" id="KW-0547">Nucleotide-binding</keyword>